<protein>
    <recommendedName>
        <fullName evidence="1">DUF6673 domain-containing protein</fullName>
    </recommendedName>
</protein>
<comment type="caution">
    <text evidence="2">The sequence shown here is derived from an EMBL/GenBank/DDBJ whole genome shotgun (WGS) entry which is preliminary data.</text>
</comment>
<organism evidence="2 3">
    <name type="scientific">Clostridium perfringens E str. JGS1987</name>
    <dbReference type="NCBI Taxonomy" id="451755"/>
    <lineage>
        <taxon>Bacteria</taxon>
        <taxon>Bacillati</taxon>
        <taxon>Bacillota</taxon>
        <taxon>Clostridia</taxon>
        <taxon>Eubacteriales</taxon>
        <taxon>Clostridiaceae</taxon>
        <taxon>Clostridium</taxon>
    </lineage>
</organism>
<evidence type="ECO:0000259" key="1">
    <source>
        <dbReference type="Pfam" id="PF20378"/>
    </source>
</evidence>
<accession>B1BWF1</accession>
<proteinExistence type="predicted"/>
<evidence type="ECO:0000313" key="3">
    <source>
        <dbReference type="Proteomes" id="UP000005337"/>
    </source>
</evidence>
<dbReference type="RefSeq" id="WP_003465490.1">
    <property type="nucleotide sequence ID" value="NZ_ABDW01000031.1"/>
</dbReference>
<dbReference type="Pfam" id="PF20378">
    <property type="entry name" value="DUF6673"/>
    <property type="match status" value="1"/>
</dbReference>
<dbReference type="AlphaFoldDB" id="B1BWF1"/>
<dbReference type="EMBL" id="ABDW01000031">
    <property type="protein sequence ID" value="EDT13999.1"/>
    <property type="molecule type" value="Genomic_DNA"/>
</dbReference>
<sequence length="127" mass="14909">MIKINGVEFEFDPFDADEVEKGEKELEKVARKLENPPKNLKSKSESIRYTVKCVGDFLNAVLGEDAAEKVFKGKANFRIAMKAFIEMKEEMVKQDIELEKYMENKLGKYSPNRLERRKNNFNKNKRR</sequence>
<name>B1BWF1_CLOPF</name>
<evidence type="ECO:0000313" key="2">
    <source>
        <dbReference type="EMBL" id="EDT13999.1"/>
    </source>
</evidence>
<dbReference type="Proteomes" id="UP000005337">
    <property type="component" value="Unassembled WGS sequence"/>
</dbReference>
<feature type="domain" description="DUF6673" evidence="1">
    <location>
        <begin position="3"/>
        <end position="118"/>
    </location>
</feature>
<gene>
    <name evidence="2" type="ORF">AC3_1790</name>
</gene>
<reference evidence="2 3" key="1">
    <citation type="submission" date="2007-07" db="EMBL/GenBank/DDBJ databases">
        <title>Annotation of Clostridium perfringens E str. JGS1987.</title>
        <authorList>
            <person name="Paulsen I."/>
            <person name="Sebastian Y."/>
        </authorList>
    </citation>
    <scope>NUCLEOTIDE SEQUENCE [LARGE SCALE GENOMIC DNA]</scope>
    <source>
        <strain evidence="3">E str. JGS1987</strain>
    </source>
</reference>
<dbReference type="InterPro" id="IPR046655">
    <property type="entry name" value="DUF6673"/>
</dbReference>